<organism evidence="1">
    <name type="scientific">mine drainage metagenome</name>
    <dbReference type="NCBI Taxonomy" id="410659"/>
    <lineage>
        <taxon>unclassified sequences</taxon>
        <taxon>metagenomes</taxon>
        <taxon>ecological metagenomes</taxon>
    </lineage>
</organism>
<name>T0ZPL7_9ZZZZ</name>
<reference evidence="1" key="2">
    <citation type="journal article" date="2014" name="ISME J.">
        <title>Microbial stratification in low pH oxic and suboxic macroscopic growths along an acid mine drainage.</title>
        <authorList>
            <person name="Mendez-Garcia C."/>
            <person name="Mesa V."/>
            <person name="Sprenger R.R."/>
            <person name="Richter M."/>
            <person name="Diez M.S."/>
            <person name="Solano J."/>
            <person name="Bargiela R."/>
            <person name="Golyshina O.V."/>
            <person name="Manteca A."/>
            <person name="Ramos J.L."/>
            <person name="Gallego J.R."/>
            <person name="Llorente I."/>
            <person name="Martins Dos Santos V.A."/>
            <person name="Jensen O.N."/>
            <person name="Pelaez A.I."/>
            <person name="Sanchez J."/>
            <person name="Ferrer M."/>
        </authorList>
    </citation>
    <scope>NUCLEOTIDE SEQUENCE</scope>
</reference>
<dbReference type="SUPFAM" id="SSF53756">
    <property type="entry name" value="UDP-Glycosyltransferase/glycogen phosphorylase"/>
    <property type="match status" value="1"/>
</dbReference>
<dbReference type="Gene3D" id="3.40.50.2000">
    <property type="entry name" value="Glycogen Phosphorylase B"/>
    <property type="match status" value="1"/>
</dbReference>
<protein>
    <submittedName>
        <fullName evidence="1">Glycosyl transferase, group 1 domain protein</fullName>
        <ecNumber evidence="1">2.4.-.-</ecNumber>
    </submittedName>
</protein>
<sequence length="194" mass="20579">GSIPRHSVLGRDDSIRRALDLPADAILVGAIGNIRAAKDYGNLLHAARALVDRSDRFRVVVAGQYGGTLADDLMRLRSQLGLEERVFFLGLRADVATVLHNLDLFVLSSRSEGFSIACVEAMACGIPVVATRCGGPEEILDARTGILVPAGNPSALADAVHRIAQLARTSPVSCRRRRSRAPAASFPAGHAHAL</sequence>
<proteinExistence type="predicted"/>
<comment type="caution">
    <text evidence="1">The sequence shown here is derived from an EMBL/GenBank/DDBJ whole genome shotgun (WGS) entry which is preliminary data.</text>
</comment>
<accession>T0ZPL7</accession>
<feature type="non-terminal residue" evidence="1">
    <location>
        <position position="1"/>
    </location>
</feature>
<dbReference type="PANTHER" id="PTHR12526">
    <property type="entry name" value="GLYCOSYLTRANSFERASE"/>
    <property type="match status" value="1"/>
</dbReference>
<keyword evidence="1" id="KW-0808">Transferase</keyword>
<gene>
    <name evidence="1" type="ORF">B2A_08886</name>
</gene>
<dbReference type="EC" id="2.4.-.-" evidence="1"/>
<dbReference type="GO" id="GO:0016757">
    <property type="term" value="F:glycosyltransferase activity"/>
    <property type="evidence" value="ECO:0007669"/>
    <property type="project" value="UniProtKB-KW"/>
</dbReference>
<dbReference type="Pfam" id="PF13692">
    <property type="entry name" value="Glyco_trans_1_4"/>
    <property type="match status" value="1"/>
</dbReference>
<dbReference type="AlphaFoldDB" id="T0ZPL7"/>
<reference evidence="1" key="1">
    <citation type="submission" date="2013-08" db="EMBL/GenBank/DDBJ databases">
        <authorList>
            <person name="Mendez C."/>
            <person name="Richter M."/>
            <person name="Ferrer M."/>
            <person name="Sanchez J."/>
        </authorList>
    </citation>
    <scope>NUCLEOTIDE SEQUENCE</scope>
</reference>
<keyword evidence="1" id="KW-0328">Glycosyltransferase</keyword>
<dbReference type="EMBL" id="AUZZ01006408">
    <property type="protein sequence ID" value="EQD46462.1"/>
    <property type="molecule type" value="Genomic_DNA"/>
</dbReference>
<evidence type="ECO:0000313" key="1">
    <source>
        <dbReference type="EMBL" id="EQD46462.1"/>
    </source>
</evidence>